<protein>
    <submittedName>
        <fullName evidence="2">Uncharacterized protein</fullName>
    </submittedName>
</protein>
<name>A0ABQ9H0T8_9NEOP</name>
<evidence type="ECO:0000313" key="2">
    <source>
        <dbReference type="EMBL" id="KAJ8877895.1"/>
    </source>
</evidence>
<organism evidence="2 3">
    <name type="scientific">Dryococelus australis</name>
    <dbReference type="NCBI Taxonomy" id="614101"/>
    <lineage>
        <taxon>Eukaryota</taxon>
        <taxon>Metazoa</taxon>
        <taxon>Ecdysozoa</taxon>
        <taxon>Arthropoda</taxon>
        <taxon>Hexapoda</taxon>
        <taxon>Insecta</taxon>
        <taxon>Pterygota</taxon>
        <taxon>Neoptera</taxon>
        <taxon>Polyneoptera</taxon>
        <taxon>Phasmatodea</taxon>
        <taxon>Verophasmatodea</taxon>
        <taxon>Anareolatae</taxon>
        <taxon>Phasmatidae</taxon>
        <taxon>Eurycanthinae</taxon>
        <taxon>Dryococelus</taxon>
    </lineage>
</organism>
<proteinExistence type="predicted"/>
<evidence type="ECO:0000256" key="1">
    <source>
        <dbReference type="SAM" id="MobiDB-lite"/>
    </source>
</evidence>
<reference evidence="2 3" key="1">
    <citation type="submission" date="2023-02" db="EMBL/GenBank/DDBJ databases">
        <title>LHISI_Scaffold_Assembly.</title>
        <authorList>
            <person name="Stuart O.P."/>
            <person name="Cleave R."/>
            <person name="Magrath M.J.L."/>
            <person name="Mikheyev A.S."/>
        </authorList>
    </citation>
    <scope>NUCLEOTIDE SEQUENCE [LARGE SCALE GENOMIC DNA]</scope>
    <source>
        <strain evidence="2">Daus_M_001</strain>
        <tissue evidence="2">Leg muscle</tissue>
    </source>
</reference>
<comment type="caution">
    <text evidence="2">The sequence shown here is derived from an EMBL/GenBank/DDBJ whole genome shotgun (WGS) entry which is preliminary data.</text>
</comment>
<dbReference type="EMBL" id="JARBHB010000008">
    <property type="protein sequence ID" value="KAJ8877895.1"/>
    <property type="molecule type" value="Genomic_DNA"/>
</dbReference>
<dbReference type="Proteomes" id="UP001159363">
    <property type="component" value="Chromosome 7"/>
</dbReference>
<gene>
    <name evidence="2" type="ORF">PR048_022354</name>
</gene>
<evidence type="ECO:0000313" key="3">
    <source>
        <dbReference type="Proteomes" id="UP001159363"/>
    </source>
</evidence>
<keyword evidence="3" id="KW-1185">Reference proteome</keyword>
<feature type="region of interest" description="Disordered" evidence="1">
    <location>
        <begin position="61"/>
        <end position="80"/>
    </location>
</feature>
<accession>A0ABQ9H0T8</accession>
<sequence>MFWVFQIRSIQVVKCATPFEKQWLELAKVALSVAADKVPPVHFTRRSLHYSNFQCADHRPSLSQRDSVRGEPSRSGKQDYLSRRRAFKPAVLSVEGCATLGARRAKTAKRRASQRRRQRPVGVKLANCDYRIESLSHSCSIGRGTDVLPVTGLVSYICFRKTCPPAALPIDVPSSSATVYLEQHFFIRDSAKKIRHYVIQASNMAILNVELLYNECPSRQSATENVSHSNDYYAMVNRQQCSPIRLARPEPRPQPYRTSLERIGSPGFTRSSCDPDPLVPPPMATYSCDWMSETLFHNEHVYGTRRESRTPEELRKRMSGVVISTGDEVPQKVMAGLDYCLNECLSEEIWAALNSEVLRADVGD</sequence>